<gene>
    <name evidence="2" type="ORF">CY0110_01075</name>
</gene>
<sequence>MKMIHKVITTGLAAGLIFTAVAGEAEARRRGRWSGYSNIFGSSEDLGNNEEGIKLELFEDSGDAYLSIPLNVLTGVEENFFEGVGSFNVYLDVSSDFSPDTAELDMRIDVSDVLTLKEDVLQNRDPDNQDDIIQILMNSGYIDSNGSFEVEVDYDVELSLDQFTSMQLQEIAANSRPITDSFFELSASQFFDLIENDDPDNTIFCEPSRNLAQILGGNFDDEDNRSRLCNHSDGEAILVYDDGFVFESNKDDDTDFNFNDYLIEFEGLSFLIETDRDGNKSFRDDLVVHNSGTGGEGFILQSIITEPDEPESVPEPATNAGLIALGLLGIGALGKGKFIKRKF</sequence>
<reference evidence="2 3" key="1">
    <citation type="submission" date="2007-03" db="EMBL/GenBank/DDBJ databases">
        <authorList>
            <person name="Stal L."/>
            <person name="Ferriera S."/>
            <person name="Johnson J."/>
            <person name="Kravitz S."/>
            <person name="Beeson K."/>
            <person name="Sutton G."/>
            <person name="Rogers Y.-H."/>
            <person name="Friedman R."/>
            <person name="Frazier M."/>
            <person name="Venter J.C."/>
        </authorList>
    </citation>
    <scope>NUCLEOTIDE SEQUENCE [LARGE SCALE GENOMIC DNA]</scope>
    <source>
        <strain evidence="2 3">CCY0110</strain>
    </source>
</reference>
<evidence type="ECO:0000313" key="2">
    <source>
        <dbReference type="EMBL" id="EAZ88802.1"/>
    </source>
</evidence>
<proteinExistence type="predicted"/>
<evidence type="ECO:0000259" key="1">
    <source>
        <dbReference type="Pfam" id="PF07589"/>
    </source>
</evidence>
<dbReference type="RefSeq" id="WP_008278109.1">
    <property type="nucleotide sequence ID" value="NZ_AAXW01000066.1"/>
</dbReference>
<comment type="caution">
    <text evidence="2">The sequence shown here is derived from an EMBL/GenBank/DDBJ whole genome shotgun (WGS) entry which is preliminary data.</text>
</comment>
<name>A3IXK0_9CHRO</name>
<organism evidence="2 3">
    <name type="scientific">Crocosphaera chwakensis CCY0110</name>
    <dbReference type="NCBI Taxonomy" id="391612"/>
    <lineage>
        <taxon>Bacteria</taxon>
        <taxon>Bacillati</taxon>
        <taxon>Cyanobacteriota</taxon>
        <taxon>Cyanophyceae</taxon>
        <taxon>Oscillatoriophycideae</taxon>
        <taxon>Chroococcales</taxon>
        <taxon>Aphanothecaceae</taxon>
        <taxon>Crocosphaera</taxon>
        <taxon>Crocosphaera chwakensis</taxon>
    </lineage>
</organism>
<dbReference type="Pfam" id="PF07589">
    <property type="entry name" value="PEP-CTERM"/>
    <property type="match status" value="1"/>
</dbReference>
<feature type="domain" description="Ice-binding protein C-terminal" evidence="1">
    <location>
        <begin position="312"/>
        <end position="332"/>
    </location>
</feature>
<accession>A3IXK0</accession>
<keyword evidence="3" id="KW-1185">Reference proteome</keyword>
<evidence type="ECO:0000313" key="3">
    <source>
        <dbReference type="Proteomes" id="UP000003781"/>
    </source>
</evidence>
<dbReference type="EMBL" id="AAXW01000066">
    <property type="protein sequence ID" value="EAZ88802.1"/>
    <property type="molecule type" value="Genomic_DNA"/>
</dbReference>
<dbReference type="AlphaFoldDB" id="A3IXK0"/>
<protein>
    <recommendedName>
        <fullName evidence="1">Ice-binding protein C-terminal domain-containing protein</fullName>
    </recommendedName>
</protein>
<dbReference type="InterPro" id="IPR013424">
    <property type="entry name" value="Ice-binding_C"/>
</dbReference>
<dbReference type="Proteomes" id="UP000003781">
    <property type="component" value="Unassembled WGS sequence"/>
</dbReference>